<evidence type="ECO:0000256" key="3">
    <source>
        <dbReference type="ARBA" id="ARBA00022538"/>
    </source>
</evidence>
<keyword evidence="1 11" id="KW-0813">Transport</keyword>
<evidence type="ECO:0000313" key="13">
    <source>
        <dbReference type="Proteomes" id="UP000320085"/>
    </source>
</evidence>
<evidence type="ECO:0000256" key="1">
    <source>
        <dbReference type="ARBA" id="ARBA00022448"/>
    </source>
</evidence>
<evidence type="ECO:0000256" key="8">
    <source>
        <dbReference type="ARBA" id="ARBA00022989"/>
    </source>
</evidence>
<name>A0A543PTD0_9MICO</name>
<dbReference type="GO" id="GO:0008556">
    <property type="term" value="F:P-type potassium transmembrane transporter activity"/>
    <property type="evidence" value="ECO:0007669"/>
    <property type="project" value="InterPro"/>
</dbReference>
<comment type="function">
    <text evidence="11">Part of the high-affinity ATP-driven potassium transport (or Kdp) system, which catalyzes the hydrolysis of ATP coupled with the electrogenic transport of potassium into the cytoplasm. This subunit acts as a catalytic chaperone that increases the ATP-binding affinity of the ATP-hydrolyzing subunit KdpB by the formation of a transient KdpB/KdpC/ATP ternary complex.</text>
</comment>
<evidence type="ECO:0000256" key="6">
    <source>
        <dbReference type="ARBA" id="ARBA00022840"/>
    </source>
</evidence>
<reference evidence="12 13" key="1">
    <citation type="submission" date="2019-06" db="EMBL/GenBank/DDBJ databases">
        <title>Sequencing the genomes of 1000 actinobacteria strains.</title>
        <authorList>
            <person name="Klenk H.-P."/>
        </authorList>
    </citation>
    <scope>NUCLEOTIDE SEQUENCE [LARGE SCALE GENOMIC DNA]</scope>
    <source>
        <strain evidence="12 13">DSM 21776</strain>
    </source>
</reference>
<evidence type="ECO:0000256" key="7">
    <source>
        <dbReference type="ARBA" id="ARBA00022958"/>
    </source>
</evidence>
<dbReference type="NCBIfam" id="TIGR00681">
    <property type="entry name" value="kdpC"/>
    <property type="match status" value="1"/>
</dbReference>
<evidence type="ECO:0000256" key="9">
    <source>
        <dbReference type="ARBA" id="ARBA00023065"/>
    </source>
</evidence>
<dbReference type="InterPro" id="IPR003820">
    <property type="entry name" value="KdpC"/>
</dbReference>
<dbReference type="HAMAP" id="MF_00276">
    <property type="entry name" value="KdpC"/>
    <property type="match status" value="1"/>
</dbReference>
<organism evidence="12 13">
    <name type="scientific">Humibacillus xanthopallidus</name>
    <dbReference type="NCBI Taxonomy" id="412689"/>
    <lineage>
        <taxon>Bacteria</taxon>
        <taxon>Bacillati</taxon>
        <taxon>Actinomycetota</taxon>
        <taxon>Actinomycetes</taxon>
        <taxon>Micrococcales</taxon>
        <taxon>Intrasporangiaceae</taxon>
        <taxon>Humibacillus</taxon>
    </lineage>
</organism>
<dbReference type="EMBL" id="VFQF01000001">
    <property type="protein sequence ID" value="TQN47314.1"/>
    <property type="molecule type" value="Genomic_DNA"/>
</dbReference>
<keyword evidence="5 11" id="KW-0547">Nucleotide-binding</keyword>
<keyword evidence="6 11" id="KW-0067">ATP-binding</keyword>
<keyword evidence="10 11" id="KW-0472">Membrane</keyword>
<sequence>MTSTLSSFVKQSWAGLRAMLVLTVLLGVLYPAVVWGVGQAVARDQAAGSLVSVDGSVVGSYLVGQQWTGAQWFWGRPSASGYAGDTSGGSNLSGTALTDEVARRASTARLDPATAPADALTASGSGLDPHVSQAYAVSQVPRVAAARGLAESQVAALVDAHVQGRVAGFLGQPRVNVLELNLALAALSGRSAG</sequence>
<evidence type="ECO:0000256" key="11">
    <source>
        <dbReference type="HAMAP-Rule" id="MF_00276"/>
    </source>
</evidence>
<evidence type="ECO:0000256" key="2">
    <source>
        <dbReference type="ARBA" id="ARBA00022475"/>
    </source>
</evidence>
<evidence type="ECO:0000313" key="12">
    <source>
        <dbReference type="EMBL" id="TQN47314.1"/>
    </source>
</evidence>
<dbReference type="Pfam" id="PF02669">
    <property type="entry name" value="KdpC"/>
    <property type="match status" value="1"/>
</dbReference>
<comment type="subcellular location">
    <subcellularLocation>
        <location evidence="11">Cell membrane</location>
        <topology evidence="11">Single-pass membrane protein</topology>
    </subcellularLocation>
</comment>
<keyword evidence="8 11" id="KW-1133">Transmembrane helix</keyword>
<keyword evidence="7 11" id="KW-0630">Potassium</keyword>
<dbReference type="PANTHER" id="PTHR30042">
    <property type="entry name" value="POTASSIUM-TRANSPORTING ATPASE C CHAIN"/>
    <property type="match status" value="1"/>
</dbReference>
<dbReference type="GO" id="GO:0005886">
    <property type="term" value="C:plasma membrane"/>
    <property type="evidence" value="ECO:0007669"/>
    <property type="project" value="UniProtKB-SubCell"/>
</dbReference>
<dbReference type="NCBIfam" id="NF001454">
    <property type="entry name" value="PRK00315.1"/>
    <property type="match status" value="1"/>
</dbReference>
<dbReference type="PANTHER" id="PTHR30042:SF2">
    <property type="entry name" value="POTASSIUM-TRANSPORTING ATPASE KDPC SUBUNIT"/>
    <property type="match status" value="1"/>
</dbReference>
<proteinExistence type="inferred from homology"/>
<dbReference type="Proteomes" id="UP000320085">
    <property type="component" value="Unassembled WGS sequence"/>
</dbReference>
<dbReference type="RefSeq" id="WP_425460077.1">
    <property type="nucleotide sequence ID" value="NZ_BAAAQC010000005.1"/>
</dbReference>
<evidence type="ECO:0000256" key="4">
    <source>
        <dbReference type="ARBA" id="ARBA00022692"/>
    </source>
</evidence>
<keyword evidence="2 11" id="KW-1003">Cell membrane</keyword>
<keyword evidence="3 11" id="KW-0633">Potassium transport</keyword>
<evidence type="ECO:0000256" key="5">
    <source>
        <dbReference type="ARBA" id="ARBA00022741"/>
    </source>
</evidence>
<gene>
    <name evidence="11" type="primary">kdpC</name>
    <name evidence="12" type="ORF">FHX52_0407</name>
</gene>
<protein>
    <recommendedName>
        <fullName evidence="11">Potassium-transporting ATPase KdpC subunit</fullName>
    </recommendedName>
    <alternativeName>
        <fullName evidence="11">ATP phosphohydrolase [potassium-transporting] C chain</fullName>
    </alternativeName>
    <alternativeName>
        <fullName evidence="11">Potassium-binding and translocating subunit C</fullName>
    </alternativeName>
    <alternativeName>
        <fullName evidence="11">Potassium-translocating ATPase C chain</fullName>
    </alternativeName>
</protein>
<comment type="similarity">
    <text evidence="11">Belongs to the KdpC family.</text>
</comment>
<accession>A0A543PTD0</accession>
<evidence type="ECO:0000256" key="10">
    <source>
        <dbReference type="ARBA" id="ARBA00023136"/>
    </source>
</evidence>
<comment type="subunit">
    <text evidence="11">The system is composed of three essential subunits: KdpA, KdpB and KdpC.</text>
</comment>
<dbReference type="PIRSF" id="PIRSF001296">
    <property type="entry name" value="K_ATPase_KdpC"/>
    <property type="match status" value="1"/>
</dbReference>
<keyword evidence="4 11" id="KW-0812">Transmembrane</keyword>
<dbReference type="GO" id="GO:0005524">
    <property type="term" value="F:ATP binding"/>
    <property type="evidence" value="ECO:0007669"/>
    <property type="project" value="UniProtKB-UniRule"/>
</dbReference>
<dbReference type="AlphaFoldDB" id="A0A543PTD0"/>
<keyword evidence="9 11" id="KW-0406">Ion transport</keyword>
<comment type="caution">
    <text evidence="12">The sequence shown here is derived from an EMBL/GenBank/DDBJ whole genome shotgun (WGS) entry which is preliminary data.</text>
</comment>